<organism evidence="1">
    <name type="scientific">uncultured marine phage</name>
    <dbReference type="NCBI Taxonomy" id="707152"/>
    <lineage>
        <taxon>Viruses</taxon>
        <taxon>environmental samples</taxon>
    </lineage>
</organism>
<accession>A0A8D9CCK1</accession>
<name>A0A8D9CCK1_9VIRU</name>
<gene>
    <name evidence="1" type="ORF">SLAVMIC_00157</name>
</gene>
<dbReference type="EMBL" id="OU342829">
    <property type="protein sequence ID" value="CAG7579913.1"/>
    <property type="molecule type" value="Genomic_DNA"/>
</dbReference>
<proteinExistence type="predicted"/>
<protein>
    <submittedName>
        <fullName evidence="1">Uncharacterized protein</fullName>
    </submittedName>
</protein>
<evidence type="ECO:0000313" key="1">
    <source>
        <dbReference type="EMBL" id="CAG7579913.1"/>
    </source>
</evidence>
<sequence length="92" mass="11206">MAQKKTKYHIEVNDTDGYYKSQINEYSDYWNYHNHLGHKHNCNCDECWPDLGTYYKTERRERRFQRLFGENTNRIEDIVGTMSYSQILDKSN</sequence>
<reference evidence="1" key="1">
    <citation type="submission" date="2021-06" db="EMBL/GenBank/DDBJ databases">
        <authorList>
            <person name="Gannon L."/>
            <person name="Redgwell R T."/>
            <person name="Michniewski S."/>
            <person name="Harrison D C."/>
            <person name="Millard A."/>
        </authorList>
    </citation>
    <scope>NUCLEOTIDE SEQUENCE</scope>
</reference>